<dbReference type="GO" id="GO:0006874">
    <property type="term" value="P:intracellular calcium ion homeostasis"/>
    <property type="evidence" value="ECO:0007669"/>
    <property type="project" value="TreeGrafter"/>
</dbReference>
<sequence>MDSKKKYGKTKETYVLQTDKENFKLDKGHHKAVNIQSTAVDDSDQSSWIRDNERSTFHKSVYKDRISRQKKISGFIRHIESIEVVSKNNFDNEFDSNLRLNHFEKKNLRTNTIRRNKNIKAKAIKRGHDIFYRVISDPLKKELFPEDFLNIYTDKEKAIDIFNLFDRDNKGTIEKHDFIDTFKQYYAENGVLSESVMDMSQVLGKVHKFCLATIAVILIVFMLMFVTADPLKNIASFGALIVGKH</sequence>
<dbReference type="SUPFAM" id="SSF47473">
    <property type="entry name" value="EF-hand"/>
    <property type="match status" value="1"/>
</dbReference>
<evidence type="ECO:0000256" key="1">
    <source>
        <dbReference type="SAM" id="Phobius"/>
    </source>
</evidence>
<feature type="domain" description="EF-hand" evidence="2">
    <location>
        <begin position="153"/>
        <end position="188"/>
    </location>
</feature>
<keyword evidence="1" id="KW-0472">Membrane</keyword>
<dbReference type="AlphaFoldDB" id="A0A1R1YPZ3"/>
<organism evidence="3 4">
    <name type="scientific">Smittium culicis</name>
    <dbReference type="NCBI Taxonomy" id="133412"/>
    <lineage>
        <taxon>Eukaryota</taxon>
        <taxon>Fungi</taxon>
        <taxon>Fungi incertae sedis</taxon>
        <taxon>Zoopagomycota</taxon>
        <taxon>Kickxellomycotina</taxon>
        <taxon>Harpellomycetes</taxon>
        <taxon>Harpellales</taxon>
        <taxon>Legeriomycetaceae</taxon>
        <taxon>Smittium</taxon>
    </lineage>
</organism>
<dbReference type="EMBL" id="LSSM01000437">
    <property type="protein sequence ID" value="OMJ28905.1"/>
    <property type="molecule type" value="Genomic_DNA"/>
</dbReference>
<dbReference type="OrthoDB" id="544685at2759"/>
<protein>
    <recommendedName>
        <fullName evidence="2">EF-hand domain-containing protein</fullName>
    </recommendedName>
</protein>
<dbReference type="GO" id="GO:0005262">
    <property type="term" value="F:calcium channel activity"/>
    <property type="evidence" value="ECO:0007669"/>
    <property type="project" value="TreeGrafter"/>
</dbReference>
<gene>
    <name evidence="3" type="ORF">AYI69_g1603</name>
</gene>
<keyword evidence="1" id="KW-1133">Transmembrane helix</keyword>
<feature type="transmembrane region" description="Helical" evidence="1">
    <location>
        <begin position="209"/>
        <end position="228"/>
    </location>
</feature>
<dbReference type="PANTHER" id="PTHR31323:SF1">
    <property type="entry name" value="MECHANOSENSITIVE ION CHANNEL PROTEIN"/>
    <property type="match status" value="1"/>
</dbReference>
<accession>A0A1R1YPZ3</accession>
<evidence type="ECO:0000313" key="4">
    <source>
        <dbReference type="Proteomes" id="UP000187429"/>
    </source>
</evidence>
<reference evidence="4" key="1">
    <citation type="submission" date="2017-01" db="EMBL/GenBank/DDBJ databases">
        <authorList>
            <person name="Wang Y."/>
            <person name="White M."/>
            <person name="Kvist S."/>
            <person name="Moncalvo J.-M."/>
        </authorList>
    </citation>
    <scope>NUCLEOTIDE SEQUENCE [LARGE SCALE GENOMIC DNA]</scope>
    <source>
        <strain evidence="4">ID-206-W2</strain>
    </source>
</reference>
<comment type="caution">
    <text evidence="3">The sequence shown here is derived from an EMBL/GenBank/DDBJ whole genome shotgun (WGS) entry which is preliminary data.</text>
</comment>
<dbReference type="InterPro" id="IPR002048">
    <property type="entry name" value="EF_hand_dom"/>
</dbReference>
<name>A0A1R1YPZ3_9FUNG</name>
<dbReference type="Gene3D" id="1.10.238.10">
    <property type="entry name" value="EF-hand"/>
    <property type="match status" value="1"/>
</dbReference>
<dbReference type="PROSITE" id="PS50222">
    <property type="entry name" value="EF_HAND_2"/>
    <property type="match status" value="1"/>
</dbReference>
<evidence type="ECO:0000259" key="2">
    <source>
        <dbReference type="PROSITE" id="PS50222"/>
    </source>
</evidence>
<dbReference type="GO" id="GO:0005509">
    <property type="term" value="F:calcium ion binding"/>
    <property type="evidence" value="ECO:0007669"/>
    <property type="project" value="InterPro"/>
</dbReference>
<dbReference type="InterPro" id="IPR011992">
    <property type="entry name" value="EF-hand-dom_pair"/>
</dbReference>
<evidence type="ECO:0000313" key="3">
    <source>
        <dbReference type="EMBL" id="OMJ28905.1"/>
    </source>
</evidence>
<keyword evidence="4" id="KW-1185">Reference proteome</keyword>
<keyword evidence="1" id="KW-0812">Transmembrane</keyword>
<proteinExistence type="predicted"/>
<dbReference type="Proteomes" id="UP000187429">
    <property type="component" value="Unassembled WGS sequence"/>
</dbReference>
<dbReference type="PANTHER" id="PTHR31323">
    <property type="entry name" value="MECHANOSENSITIVE ION CHANNEL PROTEIN MSY2"/>
    <property type="match status" value="1"/>
</dbReference>